<protein>
    <submittedName>
        <fullName evidence="3">Uncharacterized protein</fullName>
    </submittedName>
</protein>
<organism evidence="3 4">
    <name type="scientific">Handroanthus impetiginosus</name>
    <dbReference type="NCBI Taxonomy" id="429701"/>
    <lineage>
        <taxon>Eukaryota</taxon>
        <taxon>Viridiplantae</taxon>
        <taxon>Streptophyta</taxon>
        <taxon>Embryophyta</taxon>
        <taxon>Tracheophyta</taxon>
        <taxon>Spermatophyta</taxon>
        <taxon>Magnoliopsida</taxon>
        <taxon>eudicotyledons</taxon>
        <taxon>Gunneridae</taxon>
        <taxon>Pentapetalae</taxon>
        <taxon>asterids</taxon>
        <taxon>lamiids</taxon>
        <taxon>Lamiales</taxon>
        <taxon>Bignoniaceae</taxon>
        <taxon>Crescentiina</taxon>
        <taxon>Tabebuia alliance</taxon>
        <taxon>Handroanthus</taxon>
    </lineage>
</organism>
<dbReference type="GO" id="GO:0008356">
    <property type="term" value="P:asymmetric cell division"/>
    <property type="evidence" value="ECO:0007669"/>
    <property type="project" value="InterPro"/>
</dbReference>
<reference evidence="4" key="1">
    <citation type="journal article" date="2018" name="Gigascience">
        <title>Genome assembly of the Pink Ipe (Handroanthus impetiginosus, Bignoniaceae), a highly valued, ecologically keystone Neotropical timber forest tree.</title>
        <authorList>
            <person name="Silva-Junior O.B."/>
            <person name="Grattapaglia D."/>
            <person name="Novaes E."/>
            <person name="Collevatti R.G."/>
        </authorList>
    </citation>
    <scope>NUCLEOTIDE SEQUENCE [LARGE SCALE GENOMIC DNA]</scope>
    <source>
        <strain evidence="4">cv. UFG-1</strain>
    </source>
</reference>
<dbReference type="PANTHER" id="PTHR33476:SF22">
    <property type="entry name" value="PROTEIN POLAR LOCALIZATION DURING ASYMMETRIC DIVISION AND REDISTRIBUTION"/>
    <property type="match status" value="1"/>
</dbReference>
<accession>A0A2G9GI24</accession>
<dbReference type="AlphaFoldDB" id="A0A2G9GI24"/>
<sequence>MRYDGRKSGRQRREVCRSFTCISPWFMFCRWFNGGKSRGSGSRRFVGGNLSRNYESSLSSREDVAAKIGKEASFNLGVGFGLICLIAARRNELRMVELQTKIEKLLQNLQTELQNREKKPVSKPSKSSISSSFSNNGVHETPYAEEHDSVEYSSSHDVRGPEFGISSNRYRREKSLRMDQLEAELEAEFDRLNVQMDEDFCLNSSEQQCSEINVEESAPEWSQETGLEEVIEQQQDFSYDEYYYGVPPRELERKLHELLEQRQQERINELESALEYTIEKLEEKGREISWWTNTARLISEHFPAIIPTLLRLMKQDIHCREPDFEVTERGKSLVIEELHI</sequence>
<feature type="coiled-coil region" evidence="1">
    <location>
        <begin position="171"/>
        <end position="198"/>
    </location>
</feature>
<gene>
    <name evidence="3" type="ORF">CDL12_22616</name>
</gene>
<feature type="region of interest" description="Disordered" evidence="2">
    <location>
        <begin position="113"/>
        <end position="140"/>
    </location>
</feature>
<evidence type="ECO:0000313" key="3">
    <source>
        <dbReference type="EMBL" id="PIN04852.1"/>
    </source>
</evidence>
<dbReference type="InterPro" id="IPR040348">
    <property type="entry name" value="POLAR-like"/>
</dbReference>
<keyword evidence="1" id="KW-0175">Coiled coil</keyword>
<evidence type="ECO:0000256" key="2">
    <source>
        <dbReference type="SAM" id="MobiDB-lite"/>
    </source>
</evidence>
<proteinExistence type="predicted"/>
<feature type="compositionally biased region" description="Low complexity" evidence="2">
    <location>
        <begin position="122"/>
        <end position="134"/>
    </location>
</feature>
<comment type="caution">
    <text evidence="3">The sequence shown here is derived from an EMBL/GenBank/DDBJ whole genome shotgun (WGS) entry which is preliminary data.</text>
</comment>
<evidence type="ECO:0000256" key="1">
    <source>
        <dbReference type="SAM" id="Coils"/>
    </source>
</evidence>
<dbReference type="Proteomes" id="UP000231279">
    <property type="component" value="Unassembled WGS sequence"/>
</dbReference>
<keyword evidence="4" id="KW-1185">Reference proteome</keyword>
<dbReference type="PANTHER" id="PTHR33476">
    <property type="entry name" value="EMB|CAB62613.1"/>
    <property type="match status" value="1"/>
</dbReference>
<name>A0A2G9GI24_9LAMI</name>
<dbReference type="OrthoDB" id="1916242at2759"/>
<evidence type="ECO:0000313" key="4">
    <source>
        <dbReference type="Proteomes" id="UP000231279"/>
    </source>
</evidence>
<dbReference type="EMBL" id="NKXS01004996">
    <property type="protein sequence ID" value="PIN04852.1"/>
    <property type="molecule type" value="Genomic_DNA"/>
</dbReference>
<dbReference type="STRING" id="429701.A0A2G9GI24"/>